<feature type="transmembrane region" description="Helical" evidence="8">
    <location>
        <begin position="21"/>
        <end position="39"/>
    </location>
</feature>
<dbReference type="GO" id="GO:0015421">
    <property type="term" value="F:ABC-type oligopeptide transporter activity"/>
    <property type="evidence" value="ECO:0007669"/>
    <property type="project" value="TreeGrafter"/>
</dbReference>
<keyword evidence="5 11" id="KW-0067">ATP-binding</keyword>
<evidence type="ECO:0000256" key="2">
    <source>
        <dbReference type="ARBA" id="ARBA00022448"/>
    </source>
</evidence>
<dbReference type="SUPFAM" id="SSF90123">
    <property type="entry name" value="ABC transporter transmembrane region"/>
    <property type="match status" value="1"/>
</dbReference>
<dbReference type="PROSITE" id="PS50929">
    <property type="entry name" value="ABC_TM1F"/>
    <property type="match status" value="1"/>
</dbReference>
<evidence type="ECO:0000313" key="11">
    <source>
        <dbReference type="EMBL" id="PNL92275.1"/>
    </source>
</evidence>
<dbReference type="InterPro" id="IPR011527">
    <property type="entry name" value="ABC1_TM_dom"/>
</dbReference>
<dbReference type="AlphaFoldDB" id="A0A2J9PPL1"/>
<feature type="domain" description="ABC transmembrane type-1" evidence="10">
    <location>
        <begin position="21"/>
        <end position="305"/>
    </location>
</feature>
<evidence type="ECO:0000256" key="3">
    <source>
        <dbReference type="ARBA" id="ARBA00022692"/>
    </source>
</evidence>
<dbReference type="PANTHER" id="PTHR43394:SF1">
    <property type="entry name" value="ATP-BINDING CASSETTE SUB-FAMILY B MEMBER 10, MITOCHONDRIAL"/>
    <property type="match status" value="1"/>
</dbReference>
<dbReference type="InterPro" id="IPR017871">
    <property type="entry name" value="ABC_transporter-like_CS"/>
</dbReference>
<feature type="domain" description="ABC transporter" evidence="9">
    <location>
        <begin position="338"/>
        <end position="572"/>
    </location>
</feature>
<comment type="subcellular location">
    <subcellularLocation>
        <location evidence="1">Cell membrane</location>
        <topology evidence="1">Multi-pass membrane protein</topology>
    </subcellularLocation>
</comment>
<dbReference type="InterPro" id="IPR036640">
    <property type="entry name" value="ABC1_TM_sf"/>
</dbReference>
<dbReference type="Pfam" id="PF00664">
    <property type="entry name" value="ABC_membrane"/>
    <property type="match status" value="1"/>
</dbReference>
<gene>
    <name evidence="11" type="ORF">A6J77_008550</name>
</gene>
<proteinExistence type="predicted"/>
<protein>
    <submittedName>
        <fullName evidence="11">Sugar ABC transporter ATP-binding protein</fullName>
    </submittedName>
</protein>
<evidence type="ECO:0000259" key="9">
    <source>
        <dbReference type="PROSITE" id="PS50893"/>
    </source>
</evidence>
<keyword evidence="7 8" id="KW-0472">Membrane</keyword>
<dbReference type="GO" id="GO:0005524">
    <property type="term" value="F:ATP binding"/>
    <property type="evidence" value="ECO:0007669"/>
    <property type="project" value="UniProtKB-KW"/>
</dbReference>
<keyword evidence="4" id="KW-0547">Nucleotide-binding</keyword>
<dbReference type="RefSeq" id="WP_083069970.1">
    <property type="nucleotide sequence ID" value="NZ_NBTM02000001.1"/>
</dbReference>
<evidence type="ECO:0000313" key="12">
    <source>
        <dbReference type="Proteomes" id="UP000192813"/>
    </source>
</evidence>
<dbReference type="SMART" id="SM00382">
    <property type="entry name" value="AAA"/>
    <property type="match status" value="1"/>
</dbReference>
<evidence type="ECO:0000256" key="1">
    <source>
        <dbReference type="ARBA" id="ARBA00004651"/>
    </source>
</evidence>
<dbReference type="CDD" id="cd18547">
    <property type="entry name" value="ABC_6TM_Tm288_like"/>
    <property type="match status" value="1"/>
</dbReference>
<evidence type="ECO:0000256" key="4">
    <source>
        <dbReference type="ARBA" id="ARBA00022741"/>
    </source>
</evidence>
<evidence type="ECO:0000259" key="10">
    <source>
        <dbReference type="PROSITE" id="PS50929"/>
    </source>
</evidence>
<dbReference type="EMBL" id="NBTM02000001">
    <property type="protein sequence ID" value="PNL92275.1"/>
    <property type="molecule type" value="Genomic_DNA"/>
</dbReference>
<evidence type="ECO:0000256" key="6">
    <source>
        <dbReference type="ARBA" id="ARBA00022989"/>
    </source>
</evidence>
<dbReference type="GO" id="GO:0016887">
    <property type="term" value="F:ATP hydrolysis activity"/>
    <property type="evidence" value="ECO:0007669"/>
    <property type="project" value="InterPro"/>
</dbReference>
<sequence>MDKTTFSWLMDYIKRYRWTTIGLFLFSTITVLFQVLIPIQIGQAVNEIVGLDQVDFKVLWQAIIWLGVFALIAALAQYLQNQMSNRLTYHIIADLHRDAFNKIQKLPLSYVDNHSLGDLVSRVINDVDLVGNGLLQSFNNLFSGVILIIGVIVMMLSLDVKIGLIVIILTPISVVVSYIIASRTYHRFTEQVNLRGELGGYVDEMAQGQMIVRAFTFEDDAIEQFTSINQKVHESGLWSQFYGALINPTSRVLNSIVYAVVGVVGAFTVLSGQLSVGIFSSFLTYANQYNKPFNDISSIINEMQTSLAAAARVHELMGAKEETPSRDQAEIASVEGAVDFKDLTFHYDSQRPLIEDLNVHIKAGDTVAIVGPTGAGKTTLINLLMRFYDPVAGGIHIDGVNTLDMQRSYLRQNFGMVLQDSWIFEGTIFDNIAYGKSGATMEDVVAVAKKAQIHDMIMQMDQDYQFKLSESGANISKGQQQLICIARIMLTDPDMLILDEATSSIDTMTEKAIQETFDAMMVNHTTFIVAHRLSTIENADQILYMENGHVLEQGSHQSLLEKEGKYFNLYQSQFDHQAE</sequence>
<dbReference type="Gene3D" id="3.40.50.300">
    <property type="entry name" value="P-loop containing nucleotide triphosphate hydrolases"/>
    <property type="match status" value="1"/>
</dbReference>
<dbReference type="SUPFAM" id="SSF52540">
    <property type="entry name" value="P-loop containing nucleoside triphosphate hydrolases"/>
    <property type="match status" value="1"/>
</dbReference>
<dbReference type="InterPro" id="IPR039421">
    <property type="entry name" value="Type_1_exporter"/>
</dbReference>
<feature type="transmembrane region" description="Helical" evidence="8">
    <location>
        <begin position="256"/>
        <end position="283"/>
    </location>
</feature>
<dbReference type="PROSITE" id="PS00211">
    <property type="entry name" value="ABC_TRANSPORTER_1"/>
    <property type="match status" value="1"/>
</dbReference>
<evidence type="ECO:0000256" key="5">
    <source>
        <dbReference type="ARBA" id="ARBA00022840"/>
    </source>
</evidence>
<comment type="caution">
    <text evidence="11">The sequence shown here is derived from an EMBL/GenBank/DDBJ whole genome shotgun (WGS) entry which is preliminary data.</text>
</comment>
<dbReference type="InterPro" id="IPR003439">
    <property type="entry name" value="ABC_transporter-like_ATP-bd"/>
</dbReference>
<feature type="transmembrane region" description="Helical" evidence="8">
    <location>
        <begin position="162"/>
        <end position="181"/>
    </location>
</feature>
<evidence type="ECO:0000256" key="7">
    <source>
        <dbReference type="ARBA" id="ARBA00023136"/>
    </source>
</evidence>
<dbReference type="PANTHER" id="PTHR43394">
    <property type="entry name" value="ATP-DEPENDENT PERMEASE MDL1, MITOCHONDRIAL"/>
    <property type="match status" value="1"/>
</dbReference>
<reference evidence="12" key="1">
    <citation type="submission" date="2017-12" db="EMBL/GenBank/DDBJ databases">
        <title>FDA dAtabase for Regulatory Grade micrObial Sequences (FDA-ARGOS): Supporting development and validation of Infectious Disease Dx tests.</title>
        <authorList>
            <person name="Hoffmann M."/>
            <person name="Allard M."/>
            <person name="Evans P."/>
            <person name="Brown E."/>
            <person name="Tallon L."/>
            <person name="Sadzewicz L."/>
            <person name="Sengamalay N."/>
            <person name="Ott S."/>
            <person name="Godinez A."/>
            <person name="Nagaraj S."/>
            <person name="Vavikolanu K."/>
            <person name="Aluvathingal J."/>
            <person name="Nadendla S."/>
            <person name="Sichtig H."/>
        </authorList>
    </citation>
    <scope>NUCLEOTIDE SEQUENCE [LARGE SCALE GENOMIC DNA]</scope>
    <source>
        <strain evidence="12">FDAARGOS_249</strain>
    </source>
</reference>
<keyword evidence="2" id="KW-0813">Transport</keyword>
<organism evidence="11 12">
    <name type="scientific">Aerococcus viridans</name>
    <dbReference type="NCBI Taxonomy" id="1377"/>
    <lineage>
        <taxon>Bacteria</taxon>
        <taxon>Bacillati</taxon>
        <taxon>Bacillota</taxon>
        <taxon>Bacilli</taxon>
        <taxon>Lactobacillales</taxon>
        <taxon>Aerococcaceae</taxon>
        <taxon>Aerococcus</taxon>
    </lineage>
</organism>
<dbReference type="FunFam" id="3.40.50.300:FF:000287">
    <property type="entry name" value="Multidrug ABC transporter ATP-binding protein"/>
    <property type="match status" value="1"/>
</dbReference>
<dbReference type="Pfam" id="PF00005">
    <property type="entry name" value="ABC_tran"/>
    <property type="match status" value="1"/>
</dbReference>
<dbReference type="InterPro" id="IPR027417">
    <property type="entry name" value="P-loop_NTPase"/>
</dbReference>
<accession>A0A2J9PPL1</accession>
<evidence type="ECO:0000256" key="8">
    <source>
        <dbReference type="SAM" id="Phobius"/>
    </source>
</evidence>
<dbReference type="InterPro" id="IPR003593">
    <property type="entry name" value="AAA+_ATPase"/>
</dbReference>
<dbReference type="Proteomes" id="UP000192813">
    <property type="component" value="Unassembled WGS sequence"/>
</dbReference>
<keyword evidence="3 8" id="KW-0812">Transmembrane</keyword>
<dbReference type="GO" id="GO:0005886">
    <property type="term" value="C:plasma membrane"/>
    <property type="evidence" value="ECO:0007669"/>
    <property type="project" value="UniProtKB-SubCell"/>
</dbReference>
<feature type="transmembrane region" description="Helical" evidence="8">
    <location>
        <begin position="59"/>
        <end position="79"/>
    </location>
</feature>
<name>A0A2J9PPL1_9LACT</name>
<keyword evidence="6 8" id="KW-1133">Transmembrane helix</keyword>
<feature type="transmembrane region" description="Helical" evidence="8">
    <location>
        <begin position="138"/>
        <end position="156"/>
    </location>
</feature>
<dbReference type="Gene3D" id="1.20.1560.10">
    <property type="entry name" value="ABC transporter type 1, transmembrane domain"/>
    <property type="match status" value="1"/>
</dbReference>
<dbReference type="PROSITE" id="PS50893">
    <property type="entry name" value="ABC_TRANSPORTER_2"/>
    <property type="match status" value="1"/>
</dbReference>